<comment type="caution">
    <text evidence="2">The sequence shown here is derived from an EMBL/GenBank/DDBJ whole genome shotgun (WGS) entry which is preliminary data.</text>
</comment>
<organism evidence="2 3">
    <name type="scientific">Termititenax aidoneus</name>
    <dbReference type="NCBI Taxonomy" id="2218524"/>
    <lineage>
        <taxon>Bacteria</taxon>
        <taxon>Bacillati</taxon>
        <taxon>Candidatus Margulisiibacteriota</taxon>
        <taxon>Candidatus Termititenacia</taxon>
        <taxon>Candidatus Termititenacales</taxon>
        <taxon>Candidatus Termititenacaceae</taxon>
        <taxon>Candidatus Termititenax</taxon>
    </lineage>
</organism>
<keyword evidence="3" id="KW-1185">Reference proteome</keyword>
<dbReference type="EMBL" id="BGZN01000048">
    <property type="protein sequence ID" value="GBR74484.1"/>
    <property type="molecule type" value="Genomic_DNA"/>
</dbReference>
<dbReference type="Gene3D" id="3.40.600.20">
    <property type="entry name" value="Restriction endonuclease BglI"/>
    <property type="match status" value="1"/>
</dbReference>
<dbReference type="SUPFAM" id="SSF52980">
    <property type="entry name" value="Restriction endonuclease-like"/>
    <property type="match status" value="1"/>
</dbReference>
<evidence type="ECO:0000313" key="2">
    <source>
        <dbReference type="EMBL" id="GBR74484.1"/>
    </source>
</evidence>
<evidence type="ECO:0000313" key="3">
    <source>
        <dbReference type="Proteomes" id="UP000269352"/>
    </source>
</evidence>
<dbReference type="CDD" id="cd22311">
    <property type="entry name" value="BglI-like"/>
    <property type="match status" value="1"/>
</dbReference>
<gene>
    <name evidence="2" type="ORF">NO1_1649</name>
</gene>
<dbReference type="Proteomes" id="UP000269352">
    <property type="component" value="Unassembled WGS sequence"/>
</dbReference>
<accession>A0A388TCD4</accession>
<evidence type="ECO:0000259" key="1">
    <source>
        <dbReference type="Pfam" id="PF14562"/>
    </source>
</evidence>
<dbReference type="Pfam" id="PF14562">
    <property type="entry name" value="Endonuc_BglI"/>
    <property type="match status" value="1"/>
</dbReference>
<dbReference type="InterPro" id="IPR011335">
    <property type="entry name" value="Restrct_endonuc-II-like"/>
</dbReference>
<dbReference type="InterPro" id="IPR011543">
    <property type="entry name" value="Restrct_endonuc_II_BglI"/>
</dbReference>
<sequence>MFNQYRQMQFAQYNKAHDFFIENHEKLIQIEHFCMDLLSKFIDEHQDSIKHDYNEASFLYPFWQNYPPDERGRKPKGDQYPWIEIGEHVFCPKISRFLDKHFNIKDTGLPTGPDGRYIISNDAIQSILEITCSVWLFVDIKSVGPRDDQDHVVMSHNQISGNGKWDRMACGVLNDTMVAKGQRATHPFYCAIPPLFVLSDATVVPVVHIVLKPVYKMLGLAGERQGQPIGRVSMATIPNGILLTENPNYLKKTPGLLFPGKDDKEKDPRKIRARVSFEKLRKLADWRYKDFYF</sequence>
<feature type="domain" description="Restriction endonuclease type II BglI" evidence="1">
    <location>
        <begin position="9"/>
        <end position="290"/>
    </location>
</feature>
<reference evidence="2 3" key="1">
    <citation type="journal article" date="2019" name="ISME J.">
        <title>Genome analyses of uncultured TG2/ZB3 bacteria in 'Margulisbacteria' specifically attached to ectosymbiotic spirochetes of protists in the termite gut.</title>
        <authorList>
            <person name="Utami Y.D."/>
            <person name="Kuwahara H."/>
            <person name="Igai K."/>
            <person name="Murakami T."/>
            <person name="Sugaya K."/>
            <person name="Morikawa T."/>
            <person name="Nagura Y."/>
            <person name="Yuki M."/>
            <person name="Deevong P."/>
            <person name="Inoue T."/>
            <person name="Kihara K."/>
            <person name="Lo N."/>
            <person name="Yamada A."/>
            <person name="Ohkuma M."/>
            <person name="Hongoh Y."/>
        </authorList>
    </citation>
    <scope>NUCLEOTIDE SEQUENCE [LARGE SCALE GENOMIC DNA]</scope>
    <source>
        <strain evidence="2">NkOx7-01</strain>
    </source>
</reference>
<dbReference type="InterPro" id="IPR043121">
    <property type="entry name" value="Restrct_endonuc_II_BglI_sf"/>
</dbReference>
<name>A0A388TCD4_TERA1</name>
<proteinExistence type="predicted"/>
<protein>
    <submittedName>
        <fullName evidence="2">Type-2 restriction enzyme</fullName>
    </submittedName>
</protein>
<dbReference type="AlphaFoldDB" id="A0A388TCD4"/>